<dbReference type="Gene3D" id="3.30.420.40">
    <property type="match status" value="2"/>
</dbReference>
<dbReference type="EC" id="2.7.1.33" evidence="6 16"/>
<feature type="binding site" evidence="16">
    <location>
        <begin position="7"/>
        <end position="14"/>
    </location>
    <ligand>
        <name>ATP</name>
        <dbReference type="ChEBI" id="CHEBI:30616"/>
    </ligand>
</feature>
<evidence type="ECO:0000313" key="17">
    <source>
        <dbReference type="EMBL" id="APW62783.1"/>
    </source>
</evidence>
<feature type="active site" description="Proton acceptor" evidence="16">
    <location>
        <position position="104"/>
    </location>
</feature>
<evidence type="ECO:0000256" key="6">
    <source>
        <dbReference type="ARBA" id="ARBA00012102"/>
    </source>
</evidence>
<evidence type="ECO:0000256" key="15">
    <source>
        <dbReference type="ARBA" id="ARBA00040883"/>
    </source>
</evidence>
<dbReference type="CDD" id="cd24015">
    <property type="entry name" value="ASKHA_NBD_PanK-III"/>
    <property type="match status" value="1"/>
</dbReference>
<evidence type="ECO:0000256" key="8">
    <source>
        <dbReference type="ARBA" id="ARBA00022679"/>
    </source>
</evidence>
<dbReference type="AlphaFoldDB" id="A0A1U7CV77"/>
<dbReference type="InterPro" id="IPR004619">
    <property type="entry name" value="Type_III_PanK"/>
</dbReference>
<dbReference type="EMBL" id="CP019082">
    <property type="protein sequence ID" value="APW62783.1"/>
    <property type="molecule type" value="Genomic_DNA"/>
</dbReference>
<evidence type="ECO:0000256" key="13">
    <source>
        <dbReference type="ARBA" id="ARBA00022993"/>
    </source>
</evidence>
<reference evidence="18" key="1">
    <citation type="submission" date="2016-12" db="EMBL/GenBank/DDBJ databases">
        <title>Comparative genomics of four Isosphaeraceae planctomycetes: a common pool of plasmids and glycoside hydrolase genes.</title>
        <authorList>
            <person name="Ivanova A."/>
        </authorList>
    </citation>
    <scope>NUCLEOTIDE SEQUENCE [LARGE SCALE GENOMIC DNA]</scope>
    <source>
        <strain evidence="18">PX4</strain>
    </source>
</reference>
<proteinExistence type="inferred from homology"/>
<comment type="subcellular location">
    <subcellularLocation>
        <location evidence="3 16">Cytoplasm</location>
    </subcellularLocation>
</comment>
<dbReference type="PANTHER" id="PTHR34265:SF1">
    <property type="entry name" value="TYPE III PANTOTHENATE KINASE"/>
    <property type="match status" value="1"/>
</dbReference>
<evidence type="ECO:0000256" key="12">
    <source>
        <dbReference type="ARBA" id="ARBA00022958"/>
    </source>
</evidence>
<sequence length="255" mass="26789">MLRVVADIGNSRLKWARLGADGMLGASVSLPLDDPGAWAVVWDDWHHDEPEGSAWAVSTVNPPLARRLEEFLNERRPQCVRWFLTAAEVPVDKDVEGADTGGSDRAFAVLAASRLLGTGKPALVVSCGTAITVERITAAGVWQGGAIAMGLGLCARALHAFTAQLPLVSPDATAPSWGRSTEPSLEAGVFWGTVGAVRELIARQRTDLSADPLVVWTGGDAALLAPAVEGPSARVVPDLVLQGLVHAAFDPSHDL</sequence>
<dbReference type="OrthoDB" id="9804707at2"/>
<evidence type="ECO:0000313" key="18">
    <source>
        <dbReference type="Proteomes" id="UP000186309"/>
    </source>
</evidence>
<organism evidence="17 18">
    <name type="scientific">Paludisphaera borealis</name>
    <dbReference type="NCBI Taxonomy" id="1387353"/>
    <lineage>
        <taxon>Bacteria</taxon>
        <taxon>Pseudomonadati</taxon>
        <taxon>Planctomycetota</taxon>
        <taxon>Planctomycetia</taxon>
        <taxon>Isosphaerales</taxon>
        <taxon>Isosphaeraceae</taxon>
        <taxon>Paludisphaera</taxon>
    </lineage>
</organism>
<comment type="cofactor">
    <cofactor evidence="16">
        <name>NH4(+)</name>
        <dbReference type="ChEBI" id="CHEBI:28938"/>
    </cofactor>
    <cofactor evidence="16">
        <name>K(+)</name>
        <dbReference type="ChEBI" id="CHEBI:29103"/>
    </cofactor>
    <text evidence="16">A monovalent cation. Ammonium or potassium.</text>
</comment>
<evidence type="ECO:0000256" key="14">
    <source>
        <dbReference type="ARBA" id="ARBA00038036"/>
    </source>
</evidence>
<dbReference type="SUPFAM" id="SSF53067">
    <property type="entry name" value="Actin-like ATPase domain"/>
    <property type="match status" value="2"/>
</dbReference>
<dbReference type="UniPathway" id="UPA00241">
    <property type="reaction ID" value="UER00352"/>
</dbReference>
<comment type="similarity">
    <text evidence="14 16">Belongs to the type III pantothenate kinase family.</text>
</comment>
<keyword evidence="18" id="KW-1185">Reference proteome</keyword>
<protein>
    <recommendedName>
        <fullName evidence="15 16">Type III pantothenate kinase</fullName>
        <ecNumber evidence="6 16">2.7.1.33</ecNumber>
    </recommendedName>
    <alternativeName>
        <fullName evidence="16">PanK-III</fullName>
    </alternativeName>
    <alternativeName>
        <fullName evidence="16">Pantothenic acid kinase</fullName>
    </alternativeName>
</protein>
<keyword evidence="8 16" id="KW-0808">Transferase</keyword>
<comment type="catalytic activity">
    <reaction evidence="1 16">
        <text>(R)-pantothenate + ATP = (R)-4'-phosphopantothenate + ADP + H(+)</text>
        <dbReference type="Rhea" id="RHEA:16373"/>
        <dbReference type="ChEBI" id="CHEBI:10986"/>
        <dbReference type="ChEBI" id="CHEBI:15378"/>
        <dbReference type="ChEBI" id="CHEBI:29032"/>
        <dbReference type="ChEBI" id="CHEBI:30616"/>
        <dbReference type="ChEBI" id="CHEBI:456216"/>
        <dbReference type="EC" id="2.7.1.33"/>
    </reaction>
</comment>
<evidence type="ECO:0000256" key="7">
    <source>
        <dbReference type="ARBA" id="ARBA00022490"/>
    </source>
</evidence>
<evidence type="ECO:0000256" key="5">
    <source>
        <dbReference type="ARBA" id="ARBA00011738"/>
    </source>
</evidence>
<comment type="caution">
    <text evidence="16">Lacks conserved residue(s) required for the propagation of feature annotation.</text>
</comment>
<keyword evidence="7 16" id="KW-0963">Cytoplasm</keyword>
<keyword evidence="10 16" id="KW-0418">Kinase</keyword>
<dbReference type="STRING" id="1387353.BSF38_04336"/>
<evidence type="ECO:0000256" key="16">
    <source>
        <dbReference type="HAMAP-Rule" id="MF_01274"/>
    </source>
</evidence>
<evidence type="ECO:0000256" key="11">
    <source>
        <dbReference type="ARBA" id="ARBA00022840"/>
    </source>
</evidence>
<dbReference type="InterPro" id="IPR043129">
    <property type="entry name" value="ATPase_NBD"/>
</dbReference>
<keyword evidence="9 16" id="KW-0547">Nucleotide-binding</keyword>
<accession>A0A1U7CV77</accession>
<dbReference type="NCBIfam" id="TIGR00671">
    <property type="entry name" value="baf"/>
    <property type="match status" value="1"/>
</dbReference>
<feature type="binding site" evidence="16">
    <location>
        <position position="181"/>
    </location>
    <ligand>
        <name>substrate</name>
    </ligand>
</feature>
<dbReference type="GO" id="GO:0015937">
    <property type="term" value="P:coenzyme A biosynthetic process"/>
    <property type="evidence" value="ECO:0007669"/>
    <property type="project" value="UniProtKB-UniRule"/>
</dbReference>
<gene>
    <name evidence="16 17" type="primary">coaX</name>
    <name evidence="17" type="ORF">BSF38_04336</name>
</gene>
<evidence type="ECO:0000256" key="9">
    <source>
        <dbReference type="ARBA" id="ARBA00022741"/>
    </source>
</evidence>
<evidence type="ECO:0000256" key="4">
    <source>
        <dbReference type="ARBA" id="ARBA00005225"/>
    </source>
</evidence>
<dbReference type="RefSeq" id="WP_076349135.1">
    <property type="nucleotide sequence ID" value="NZ_CP019082.1"/>
</dbReference>
<name>A0A1U7CV77_9BACT</name>
<dbReference type="GO" id="GO:0005524">
    <property type="term" value="F:ATP binding"/>
    <property type="evidence" value="ECO:0007669"/>
    <property type="project" value="UniProtKB-UniRule"/>
</dbReference>
<dbReference type="KEGG" id="pbor:BSF38_04336"/>
<evidence type="ECO:0000256" key="10">
    <source>
        <dbReference type="ARBA" id="ARBA00022777"/>
    </source>
</evidence>
<keyword evidence="12 16" id="KW-0630">Potassium</keyword>
<dbReference type="Pfam" id="PF03309">
    <property type="entry name" value="Pan_kinase"/>
    <property type="match status" value="1"/>
</dbReference>
<dbReference type="GO" id="GO:0004594">
    <property type="term" value="F:pantothenate kinase activity"/>
    <property type="evidence" value="ECO:0007669"/>
    <property type="project" value="UniProtKB-UniRule"/>
</dbReference>
<dbReference type="GO" id="GO:0005737">
    <property type="term" value="C:cytoplasm"/>
    <property type="evidence" value="ECO:0007669"/>
    <property type="project" value="UniProtKB-SubCell"/>
</dbReference>
<keyword evidence="13 16" id="KW-0173">Coenzyme A biosynthesis</keyword>
<comment type="cofactor">
    <cofactor evidence="2">
        <name>K(+)</name>
        <dbReference type="ChEBI" id="CHEBI:29103"/>
    </cofactor>
</comment>
<comment type="function">
    <text evidence="16">Catalyzes the phosphorylation of pantothenate (Pan), the first step in CoA biosynthesis.</text>
</comment>
<feature type="binding site" evidence="16">
    <location>
        <begin position="102"/>
        <end position="105"/>
    </location>
    <ligand>
        <name>substrate</name>
    </ligand>
</feature>
<keyword evidence="11 16" id="KW-0067">ATP-binding</keyword>
<dbReference type="HAMAP" id="MF_01274">
    <property type="entry name" value="Pantothen_kinase_3"/>
    <property type="match status" value="1"/>
</dbReference>
<evidence type="ECO:0000256" key="3">
    <source>
        <dbReference type="ARBA" id="ARBA00004496"/>
    </source>
</evidence>
<evidence type="ECO:0000256" key="2">
    <source>
        <dbReference type="ARBA" id="ARBA00001958"/>
    </source>
</evidence>
<evidence type="ECO:0000256" key="1">
    <source>
        <dbReference type="ARBA" id="ARBA00001206"/>
    </source>
</evidence>
<comment type="subunit">
    <text evidence="5 16">Homodimer.</text>
</comment>
<feature type="binding site" evidence="16">
    <location>
        <position position="129"/>
    </location>
    <ligand>
        <name>ATP</name>
        <dbReference type="ChEBI" id="CHEBI:30616"/>
    </ligand>
</feature>
<dbReference type="Proteomes" id="UP000186309">
    <property type="component" value="Chromosome"/>
</dbReference>
<comment type="pathway">
    <text evidence="4 16">Cofactor biosynthesis; coenzyme A biosynthesis; CoA from (R)-pantothenate: step 1/5.</text>
</comment>
<dbReference type="PANTHER" id="PTHR34265">
    <property type="entry name" value="TYPE III PANTOTHENATE KINASE"/>
    <property type="match status" value="1"/>
</dbReference>